<dbReference type="Gene3D" id="1.25.10.10">
    <property type="entry name" value="Leucine-rich Repeat Variant"/>
    <property type="match status" value="2"/>
</dbReference>
<keyword evidence="5" id="KW-1185">Reference proteome</keyword>
<evidence type="ECO:0000256" key="2">
    <source>
        <dbReference type="PROSITE-ProRule" id="PRU00103"/>
    </source>
</evidence>
<dbReference type="AlphaFoldDB" id="A0A7N0RD97"/>
<feature type="repeat" description="HEAT" evidence="2">
    <location>
        <begin position="234"/>
        <end position="266"/>
    </location>
</feature>
<dbReference type="InterPro" id="IPR016024">
    <property type="entry name" value="ARM-type_fold"/>
</dbReference>
<dbReference type="InterPro" id="IPR000225">
    <property type="entry name" value="Armadillo"/>
</dbReference>
<sequence>MGESGTEADYGRGGSVLDWEEALSLYKNHVASGSETLIIRDTVKLAQLAKYAPDNVFACAVPILVQLFQQSPSSLVVNPSIHEAVVYCLICFLRKNDSLATLLVDLGAVLPVVRMLGNADGCFRKLLVKLLWYLLTFESKSRILLARNGGVQVVIDLLGVCRDGSKRYLLEILGMLALVREREVRRILNGFGGLQFLVEAARHGSMLSRERACQAIGLLGMATRGKRMLVELGVVPVLLELLRDGGQSVKLVAGNALGVISAHVDNIRPVAEAGAVPLYADLLRGPDPMGRDIAEDVFCILSVEEDIAIDIGDHLVRILREDNDEAKAAAADVLWDLAGYKHLSVVRSSGAIPIMVDLLRDGSTEVQEKVSGAFAQLSYNEADRKALAEAGAMPILINMLEDGNQEMKDNAAEALISFADDPVYVDIVSEISNAPAFQNMRNRIVQNQTSDEQIARSFRRLSAQHLSLDSNSA</sequence>
<proteinExistence type="predicted"/>
<protein>
    <submittedName>
        <fullName evidence="4">Uncharacterized protein</fullName>
    </submittedName>
</protein>
<dbReference type="Pfam" id="PF00514">
    <property type="entry name" value="Arm"/>
    <property type="match status" value="1"/>
</dbReference>
<evidence type="ECO:0000313" key="4">
    <source>
        <dbReference type="EnsemblPlants" id="Kaladp0008s0255.1.v1.1.CDS.1"/>
    </source>
</evidence>
<organism evidence="4 5">
    <name type="scientific">Kalanchoe fedtschenkoi</name>
    <name type="common">Lavender scallops</name>
    <name type="synonym">South American air plant</name>
    <dbReference type="NCBI Taxonomy" id="63787"/>
    <lineage>
        <taxon>Eukaryota</taxon>
        <taxon>Viridiplantae</taxon>
        <taxon>Streptophyta</taxon>
        <taxon>Embryophyta</taxon>
        <taxon>Tracheophyta</taxon>
        <taxon>Spermatophyta</taxon>
        <taxon>Magnoliopsida</taxon>
        <taxon>eudicotyledons</taxon>
        <taxon>Gunneridae</taxon>
        <taxon>Pentapetalae</taxon>
        <taxon>Saxifragales</taxon>
        <taxon>Crassulaceae</taxon>
        <taxon>Kalanchoe</taxon>
    </lineage>
</organism>
<dbReference type="OMA" id="SRWYLLE"/>
<dbReference type="PROSITE" id="PS50176">
    <property type="entry name" value="ARM_REPEAT"/>
    <property type="match status" value="1"/>
</dbReference>
<dbReference type="InterPro" id="IPR011989">
    <property type="entry name" value="ARM-like"/>
</dbReference>
<dbReference type="PANTHER" id="PTHR46241:SF1">
    <property type="entry name" value="OUTER DYNEIN ARM-DOCKING COMPLEX SUBUNIT 2"/>
    <property type="match status" value="1"/>
</dbReference>
<dbReference type="EnsemblPlants" id="Kaladp0008s0255.1.v1.1">
    <property type="protein sequence ID" value="Kaladp0008s0255.1.v1.1.CDS.1"/>
    <property type="gene ID" value="Kaladp0008s0255.v1.1"/>
</dbReference>
<evidence type="ECO:0000256" key="3">
    <source>
        <dbReference type="PROSITE-ProRule" id="PRU00259"/>
    </source>
</evidence>
<evidence type="ECO:0000313" key="5">
    <source>
        <dbReference type="Proteomes" id="UP000594263"/>
    </source>
</evidence>
<dbReference type="PANTHER" id="PTHR46241">
    <property type="entry name" value="ARMADILLO REPEAT-CONTAINING PROTEIN 4 ARMC4"/>
    <property type="match status" value="1"/>
</dbReference>
<reference evidence="4" key="1">
    <citation type="submission" date="2021-01" db="UniProtKB">
        <authorList>
            <consortium name="EnsemblPlants"/>
        </authorList>
    </citation>
    <scope>IDENTIFICATION</scope>
</reference>
<dbReference type="PROSITE" id="PS50077">
    <property type="entry name" value="HEAT_REPEAT"/>
    <property type="match status" value="1"/>
</dbReference>
<dbReference type="InterPro" id="IPR021133">
    <property type="entry name" value="HEAT_type_2"/>
</dbReference>
<dbReference type="SUPFAM" id="SSF48371">
    <property type="entry name" value="ARM repeat"/>
    <property type="match status" value="1"/>
</dbReference>
<keyword evidence="1" id="KW-0677">Repeat</keyword>
<feature type="repeat" description="ARM" evidence="3">
    <location>
        <begin position="350"/>
        <end position="392"/>
    </location>
</feature>
<evidence type="ECO:0000256" key="1">
    <source>
        <dbReference type="ARBA" id="ARBA00022737"/>
    </source>
</evidence>
<dbReference type="SMART" id="SM00185">
    <property type="entry name" value="ARM"/>
    <property type="match status" value="4"/>
</dbReference>
<accession>A0A7N0RD97</accession>
<dbReference type="Gramene" id="Kaladp0008s0255.1.v1.1">
    <property type="protein sequence ID" value="Kaladp0008s0255.1.v1.1.CDS.1"/>
    <property type="gene ID" value="Kaladp0008s0255.v1.1"/>
</dbReference>
<dbReference type="Proteomes" id="UP000594263">
    <property type="component" value="Unplaced"/>
</dbReference>
<name>A0A7N0RD97_KALFE</name>